<keyword evidence="20" id="KW-0511">Multifunctional enzyme</keyword>
<dbReference type="Proteomes" id="UP000008837">
    <property type="component" value="Unassembled WGS sequence"/>
</dbReference>
<protein>
    <recommendedName>
        <fullName evidence="12">Anthranilate synthase component 2</fullName>
        <ecNumber evidence="9">4.1.1.48</ecNumber>
        <ecNumber evidence="8">4.1.3.27</ecNumber>
        <ecNumber evidence="10">5.3.1.24</ecNumber>
    </recommendedName>
    <alternativeName>
        <fullName evidence="22">Anthranilate synthase, glutamine amidotransferase component</fullName>
    </alternativeName>
    <alternativeName>
        <fullName evidence="11">Multifunctional tryptophan biosynthesis protein</fullName>
    </alternativeName>
</protein>
<evidence type="ECO:0000256" key="18">
    <source>
        <dbReference type="ARBA" id="ARBA00023235"/>
    </source>
</evidence>
<comment type="caution">
    <text evidence="26">The sequence shown here is derived from an EMBL/GenBank/DDBJ whole genome shotgun (WGS) entry which is preliminary data.</text>
</comment>
<dbReference type="OMA" id="EPIEWAN"/>
<dbReference type="GO" id="GO:0004640">
    <property type="term" value="F:phosphoribosylanthranilate isomerase activity"/>
    <property type="evidence" value="ECO:0007669"/>
    <property type="project" value="UniProtKB-EC"/>
</dbReference>
<evidence type="ECO:0000256" key="2">
    <source>
        <dbReference type="ARBA" id="ARBA00001633"/>
    </source>
</evidence>
<dbReference type="HAMAP" id="MF_00135">
    <property type="entry name" value="PRAI"/>
    <property type="match status" value="1"/>
</dbReference>
<comment type="subunit">
    <text evidence="7">Tetramer of two components I and two components II.</text>
</comment>
<dbReference type="MEROPS" id="C26.959"/>
<comment type="pathway">
    <text evidence="5">Amino-acid biosynthesis; L-tryptophan biosynthesis; L-tryptophan from chorismate: step 4/5.</text>
</comment>
<dbReference type="EC" id="5.3.1.24" evidence="10"/>
<evidence type="ECO:0000256" key="19">
    <source>
        <dbReference type="ARBA" id="ARBA00023239"/>
    </source>
</evidence>
<evidence type="ECO:0000259" key="25">
    <source>
        <dbReference type="Pfam" id="PF00697"/>
    </source>
</evidence>
<dbReference type="CDD" id="cd01743">
    <property type="entry name" value="GATase1_Anthranilate_Synthase"/>
    <property type="match status" value="1"/>
</dbReference>
<dbReference type="PANTHER" id="PTHR22854:SF2">
    <property type="entry name" value="INDOLE-3-GLYCEROL-PHOSPHATE SYNTHASE"/>
    <property type="match status" value="1"/>
</dbReference>
<gene>
    <name evidence="26" type="ORF">MGL_1954</name>
</gene>
<dbReference type="GO" id="GO:0004049">
    <property type="term" value="F:anthranilate synthase activity"/>
    <property type="evidence" value="ECO:0007669"/>
    <property type="project" value="UniProtKB-EC"/>
</dbReference>
<comment type="function">
    <text evidence="3">Trifunctional enzyme bearing the Gln amidotransferase (GATase) domain of anthranilate synthase, indole-glycerolphosphate synthase, and phosphoribosylanthranilate isomerase activities.</text>
</comment>
<dbReference type="GeneID" id="5855262"/>
<dbReference type="InterPro" id="IPR011060">
    <property type="entry name" value="RibuloseP-bd_barrel"/>
</dbReference>
<organism evidence="26 27">
    <name type="scientific">Malassezia globosa (strain ATCC MYA-4612 / CBS 7966)</name>
    <name type="common">Dandruff-associated fungus</name>
    <dbReference type="NCBI Taxonomy" id="425265"/>
    <lineage>
        <taxon>Eukaryota</taxon>
        <taxon>Fungi</taxon>
        <taxon>Dikarya</taxon>
        <taxon>Basidiomycota</taxon>
        <taxon>Ustilaginomycotina</taxon>
        <taxon>Malasseziomycetes</taxon>
        <taxon>Malasseziales</taxon>
        <taxon>Malasseziaceae</taxon>
        <taxon>Malassezia</taxon>
    </lineage>
</organism>
<dbReference type="FunFam" id="3.40.50.880:FF:000003">
    <property type="entry name" value="Anthranilate synthase component II"/>
    <property type="match status" value="1"/>
</dbReference>
<dbReference type="InterPro" id="IPR013798">
    <property type="entry name" value="Indole-3-glycerol_P_synth_dom"/>
</dbReference>
<evidence type="ECO:0000313" key="26">
    <source>
        <dbReference type="EMBL" id="EDP43741.1"/>
    </source>
</evidence>
<feature type="domain" description="Indole-3-glycerol phosphate synthase" evidence="24">
    <location>
        <begin position="251"/>
        <end position="517"/>
    </location>
</feature>
<dbReference type="PANTHER" id="PTHR22854">
    <property type="entry name" value="TRYPTOPHAN BIOSYNTHESIS PROTEIN"/>
    <property type="match status" value="1"/>
</dbReference>
<evidence type="ECO:0000256" key="13">
    <source>
        <dbReference type="ARBA" id="ARBA00022605"/>
    </source>
</evidence>
<dbReference type="Pfam" id="PF00697">
    <property type="entry name" value="PRAI"/>
    <property type="match status" value="1"/>
</dbReference>
<dbReference type="GO" id="GO:0000162">
    <property type="term" value="P:L-tryptophan biosynthetic process"/>
    <property type="evidence" value="ECO:0007669"/>
    <property type="project" value="UniProtKB-UniPathway"/>
</dbReference>
<evidence type="ECO:0000256" key="17">
    <source>
        <dbReference type="ARBA" id="ARBA00023141"/>
    </source>
</evidence>
<evidence type="ECO:0000313" key="27">
    <source>
        <dbReference type="Proteomes" id="UP000008837"/>
    </source>
</evidence>
<dbReference type="CDD" id="cd00405">
    <property type="entry name" value="PRAI"/>
    <property type="match status" value="1"/>
</dbReference>
<dbReference type="InParanoid" id="A8PZV8"/>
<evidence type="ECO:0000259" key="24">
    <source>
        <dbReference type="Pfam" id="PF00218"/>
    </source>
</evidence>
<evidence type="ECO:0000256" key="11">
    <source>
        <dbReference type="ARBA" id="ARBA00018819"/>
    </source>
</evidence>
<sequence length="790" mass="85414">MVHGSSEPATLESIEQVHDDGRICIWSPHGTGRGITVIIDNYDSFTFNVAQLLVEEGANVVIFRNDKVSIETLESLRPVNMVISPGPGHPLTDAGISLACIKHFGGQIPILGICMGLQCMTVAFGGVVSGAGEIFHGKTSMMQHDGCGLFAGLSTSVPITGTRYHSLCAQIDAVPDVLRETAHVDSGVVMGLRHKTYTIEAVQYHPESVMSEYGHEMVRNFLSWHGGTWAENPHVLNTPASAGPSTSESILTRIFRQRKLDVAQSQTIPGRSLADLEASIALQLDPVRIDFPRRLLHGTERGIVPGIMAEIKRASPSKGDIAPNTHAAEQALLYARSGANVISVLTEPTWFKGTLEDLVMVRRVVECMPRRPAILRKDFILNEYQIAEARLAGADTVLLIVAMLDDMTLQRLYQYSLRLGMDPLVEVNNAEEMQRALLLSPKVIGVNNRNLHSFHVDMDTTSRLAQAAVERGVILVALSGIQQRSDVVHYMEQGVQALLVGEALMRAEDKHAFIQALQGESSEKSVLSSSARRPRFVKVCGIQTPSAAEAAVQAGANLIGIILAPGTKRTVSTDVARAIRQSVHKAAPNTAETNTKLASVCTSTATRLSRAHEWFSWHADRMAEAAACRPLVVGVFRNQTLEEIVAVASSLQLDAIQLHGRTEELEWARYLPNVFVIRVFHVEPDMTLRAGALAEATRPGYHHVILFDSAGAAGHDGGSGMSFTWSHAPALATRCGVRVPFLVAGGLTAANVQDALDASQAMGVDTSSGVETDGHKDPSKVRAYVQKALE</sequence>
<dbReference type="Gene3D" id="3.20.20.70">
    <property type="entry name" value="Aldolase class I"/>
    <property type="match status" value="2"/>
</dbReference>
<evidence type="ECO:0000256" key="1">
    <source>
        <dbReference type="ARBA" id="ARBA00001164"/>
    </source>
</evidence>
<dbReference type="FunFam" id="3.20.20.70:FF:000136">
    <property type="entry name" value="Multifunctional tryptophan biosynthesis protein"/>
    <property type="match status" value="1"/>
</dbReference>
<dbReference type="Pfam" id="PF00117">
    <property type="entry name" value="GATase"/>
    <property type="match status" value="1"/>
</dbReference>
<dbReference type="CDD" id="cd00331">
    <property type="entry name" value="IGPS"/>
    <property type="match status" value="1"/>
</dbReference>
<dbReference type="InterPro" id="IPR013785">
    <property type="entry name" value="Aldolase_TIM"/>
</dbReference>
<dbReference type="Gene3D" id="3.40.50.880">
    <property type="match status" value="1"/>
</dbReference>
<evidence type="ECO:0000256" key="8">
    <source>
        <dbReference type="ARBA" id="ARBA00012266"/>
    </source>
</evidence>
<proteinExistence type="inferred from homology"/>
<dbReference type="OrthoDB" id="524799at2759"/>
<dbReference type="GO" id="GO:0004425">
    <property type="term" value="F:indole-3-glycerol-phosphate synthase activity"/>
    <property type="evidence" value="ECO:0007669"/>
    <property type="project" value="UniProtKB-EC"/>
</dbReference>
<dbReference type="PROSITE" id="PS51273">
    <property type="entry name" value="GATASE_TYPE_1"/>
    <property type="match status" value="1"/>
</dbReference>
<keyword evidence="15" id="KW-0822">Tryptophan biosynthesis</keyword>
<evidence type="ECO:0000256" key="3">
    <source>
        <dbReference type="ARBA" id="ARBA00003272"/>
    </source>
</evidence>
<name>A8PZV8_MALGO</name>
<reference evidence="26 27" key="1">
    <citation type="journal article" date="2007" name="Proc. Natl. Acad. Sci. U.S.A.">
        <title>Dandruff-associated Malassezia genomes reveal convergent and divergent virulence traits shared with plant and human fungal pathogens.</title>
        <authorList>
            <person name="Xu J."/>
            <person name="Saunders C.W."/>
            <person name="Hu P."/>
            <person name="Grant R.A."/>
            <person name="Boekhout T."/>
            <person name="Kuramae E.E."/>
            <person name="Kronstad J.W."/>
            <person name="Deangelis Y.M."/>
            <person name="Reeder N.L."/>
            <person name="Johnstone K.R."/>
            <person name="Leland M."/>
            <person name="Fieno A.M."/>
            <person name="Begley W.M."/>
            <person name="Sun Y."/>
            <person name="Lacey M.P."/>
            <person name="Chaudhary T."/>
            <person name="Keough T."/>
            <person name="Chu L."/>
            <person name="Sears R."/>
            <person name="Yuan B."/>
            <person name="Dawson T.L.Jr."/>
        </authorList>
    </citation>
    <scope>NUCLEOTIDE SEQUENCE [LARGE SCALE GENOMIC DNA]</scope>
    <source>
        <strain evidence="27">ATCC MYA-4612 / CBS 7966</strain>
    </source>
</reference>
<dbReference type="InterPro" id="IPR006221">
    <property type="entry name" value="TrpG/PapA_dom"/>
</dbReference>
<dbReference type="NCBIfam" id="TIGR00566">
    <property type="entry name" value="trpG_papA"/>
    <property type="match status" value="1"/>
</dbReference>
<keyword evidence="13" id="KW-0028">Amino-acid biosynthesis</keyword>
<dbReference type="InterPro" id="IPR001468">
    <property type="entry name" value="Indole-3-GlycerolPSynthase_CS"/>
</dbReference>
<accession>A8PZV8</accession>
<evidence type="ECO:0000256" key="9">
    <source>
        <dbReference type="ARBA" id="ARBA00012362"/>
    </source>
</evidence>
<dbReference type="PROSITE" id="PS00614">
    <property type="entry name" value="IGPS"/>
    <property type="match status" value="1"/>
</dbReference>
<dbReference type="FunCoup" id="A8PZV8">
    <property type="interactions" value="88"/>
</dbReference>
<dbReference type="InterPro" id="IPR001240">
    <property type="entry name" value="PRAI_dom"/>
</dbReference>
<keyword evidence="27" id="KW-1185">Reference proteome</keyword>
<evidence type="ECO:0000256" key="5">
    <source>
        <dbReference type="ARBA" id="ARBA00004696"/>
    </source>
</evidence>
<dbReference type="RefSeq" id="XP_001730955.1">
    <property type="nucleotide sequence ID" value="XM_001730903.1"/>
</dbReference>
<dbReference type="AlphaFoldDB" id="A8PZV8"/>
<dbReference type="InterPro" id="IPR017926">
    <property type="entry name" value="GATASE"/>
</dbReference>
<evidence type="ECO:0000256" key="14">
    <source>
        <dbReference type="ARBA" id="ARBA00022793"/>
    </source>
</evidence>
<evidence type="ECO:0000256" key="10">
    <source>
        <dbReference type="ARBA" id="ARBA00012572"/>
    </source>
</evidence>
<feature type="domain" description="N-(5'phosphoribosyl) anthranilate isomerase (PRAI)" evidence="25">
    <location>
        <begin position="611"/>
        <end position="787"/>
    </location>
</feature>
<evidence type="ECO:0000256" key="6">
    <source>
        <dbReference type="ARBA" id="ARBA00004873"/>
    </source>
</evidence>
<dbReference type="VEuPathDB" id="FungiDB:MGL_1954"/>
<comment type="pathway">
    <text evidence="4">Amino-acid biosynthesis; L-tryptophan biosynthesis; L-tryptophan from chorismate: step 3/5.</text>
</comment>
<dbReference type="EMBL" id="AAYY01000006">
    <property type="protein sequence ID" value="EDP43741.1"/>
    <property type="molecule type" value="Genomic_DNA"/>
</dbReference>
<dbReference type="EC" id="4.1.1.48" evidence="9"/>
<evidence type="ECO:0000259" key="23">
    <source>
        <dbReference type="Pfam" id="PF00117"/>
    </source>
</evidence>
<keyword evidence="14" id="KW-0210">Decarboxylase</keyword>
<evidence type="ECO:0000256" key="16">
    <source>
        <dbReference type="ARBA" id="ARBA00022962"/>
    </source>
</evidence>
<dbReference type="KEGG" id="mgl:MGL_1954"/>
<comment type="catalytic activity">
    <reaction evidence="2">
        <text>1-(2-carboxyphenylamino)-1-deoxy-D-ribulose 5-phosphate + H(+) = (1S,2R)-1-C-(indol-3-yl)glycerol 3-phosphate + CO2 + H2O</text>
        <dbReference type="Rhea" id="RHEA:23476"/>
        <dbReference type="ChEBI" id="CHEBI:15377"/>
        <dbReference type="ChEBI" id="CHEBI:15378"/>
        <dbReference type="ChEBI" id="CHEBI:16526"/>
        <dbReference type="ChEBI" id="CHEBI:58613"/>
        <dbReference type="ChEBI" id="CHEBI:58866"/>
        <dbReference type="EC" id="4.1.1.48"/>
    </reaction>
</comment>
<comment type="pathway">
    <text evidence="6">Amino-acid biosynthesis; L-tryptophan biosynthesis; L-tryptophan from chorismate: step 1/5.</text>
</comment>
<comment type="catalytic activity">
    <reaction evidence="1">
        <text>N-(5-phospho-beta-D-ribosyl)anthranilate = 1-(2-carboxyphenylamino)-1-deoxy-D-ribulose 5-phosphate</text>
        <dbReference type="Rhea" id="RHEA:21540"/>
        <dbReference type="ChEBI" id="CHEBI:18277"/>
        <dbReference type="ChEBI" id="CHEBI:58613"/>
        <dbReference type="EC" id="5.3.1.24"/>
    </reaction>
</comment>
<dbReference type="PRINTS" id="PR00097">
    <property type="entry name" value="ANTSNTHASEII"/>
</dbReference>
<comment type="catalytic activity">
    <reaction evidence="21">
        <text>chorismate + L-glutamine = anthranilate + pyruvate + L-glutamate + H(+)</text>
        <dbReference type="Rhea" id="RHEA:21732"/>
        <dbReference type="ChEBI" id="CHEBI:15361"/>
        <dbReference type="ChEBI" id="CHEBI:15378"/>
        <dbReference type="ChEBI" id="CHEBI:16567"/>
        <dbReference type="ChEBI" id="CHEBI:29748"/>
        <dbReference type="ChEBI" id="CHEBI:29985"/>
        <dbReference type="ChEBI" id="CHEBI:58359"/>
        <dbReference type="EC" id="4.1.3.27"/>
    </reaction>
</comment>
<feature type="domain" description="Glutamine amidotransferase" evidence="23">
    <location>
        <begin position="37"/>
        <end position="222"/>
    </location>
</feature>
<dbReference type="InterPro" id="IPR045186">
    <property type="entry name" value="Indole-3-glycerol_P_synth"/>
</dbReference>
<keyword evidence="17" id="KW-0057">Aromatic amino acid biosynthesis</keyword>
<dbReference type="UniPathway" id="UPA00035">
    <property type="reaction ID" value="UER00040"/>
</dbReference>
<evidence type="ECO:0000256" key="7">
    <source>
        <dbReference type="ARBA" id="ARBA00011743"/>
    </source>
</evidence>
<evidence type="ECO:0000256" key="4">
    <source>
        <dbReference type="ARBA" id="ARBA00004664"/>
    </source>
</evidence>
<dbReference type="SUPFAM" id="SSF51366">
    <property type="entry name" value="Ribulose-phoshate binding barrel"/>
    <property type="match status" value="2"/>
</dbReference>
<evidence type="ECO:0000256" key="15">
    <source>
        <dbReference type="ARBA" id="ARBA00022822"/>
    </source>
</evidence>
<dbReference type="InterPro" id="IPR029062">
    <property type="entry name" value="Class_I_gatase-like"/>
</dbReference>
<dbReference type="STRING" id="425265.A8PZV8"/>
<dbReference type="PRINTS" id="PR00096">
    <property type="entry name" value="GATASE"/>
</dbReference>
<evidence type="ECO:0000256" key="22">
    <source>
        <dbReference type="ARBA" id="ARBA00082672"/>
    </source>
</evidence>
<evidence type="ECO:0000256" key="12">
    <source>
        <dbReference type="ARBA" id="ARBA00020654"/>
    </source>
</evidence>
<evidence type="ECO:0000256" key="21">
    <source>
        <dbReference type="ARBA" id="ARBA00047683"/>
    </source>
</evidence>
<dbReference type="SUPFAM" id="SSF52317">
    <property type="entry name" value="Class I glutamine amidotransferase-like"/>
    <property type="match status" value="1"/>
</dbReference>
<evidence type="ECO:0000256" key="20">
    <source>
        <dbReference type="ARBA" id="ARBA00023268"/>
    </source>
</evidence>
<keyword evidence="16" id="KW-0315">Glutamine amidotransferase</keyword>
<keyword evidence="19" id="KW-0456">Lyase</keyword>
<keyword evidence="18" id="KW-0413">Isomerase</keyword>
<dbReference type="EC" id="4.1.3.27" evidence="8"/>
<dbReference type="Pfam" id="PF00218">
    <property type="entry name" value="IGPS"/>
    <property type="match status" value="1"/>
</dbReference>